<keyword evidence="2" id="KW-1185">Reference proteome</keyword>
<organism evidence="1 2">
    <name type="scientific">Cylindrobasidium torrendii FP15055 ss-10</name>
    <dbReference type="NCBI Taxonomy" id="1314674"/>
    <lineage>
        <taxon>Eukaryota</taxon>
        <taxon>Fungi</taxon>
        <taxon>Dikarya</taxon>
        <taxon>Basidiomycota</taxon>
        <taxon>Agaricomycotina</taxon>
        <taxon>Agaricomycetes</taxon>
        <taxon>Agaricomycetidae</taxon>
        <taxon>Agaricales</taxon>
        <taxon>Marasmiineae</taxon>
        <taxon>Physalacriaceae</taxon>
        <taxon>Cylindrobasidium</taxon>
    </lineage>
</organism>
<proteinExistence type="predicted"/>
<evidence type="ECO:0000313" key="1">
    <source>
        <dbReference type="EMBL" id="KIY66385.1"/>
    </source>
</evidence>
<dbReference type="Proteomes" id="UP000054007">
    <property type="component" value="Unassembled WGS sequence"/>
</dbReference>
<protein>
    <submittedName>
        <fullName evidence="1">Uncharacterized protein</fullName>
    </submittedName>
</protein>
<gene>
    <name evidence="1" type="ORF">CYLTODRAFT_455423</name>
</gene>
<reference evidence="1 2" key="1">
    <citation type="journal article" date="2015" name="Fungal Genet. Biol.">
        <title>Evolution of novel wood decay mechanisms in Agaricales revealed by the genome sequences of Fistulina hepatica and Cylindrobasidium torrendii.</title>
        <authorList>
            <person name="Floudas D."/>
            <person name="Held B.W."/>
            <person name="Riley R."/>
            <person name="Nagy L.G."/>
            <person name="Koehler G."/>
            <person name="Ransdell A.S."/>
            <person name="Younus H."/>
            <person name="Chow J."/>
            <person name="Chiniquy J."/>
            <person name="Lipzen A."/>
            <person name="Tritt A."/>
            <person name="Sun H."/>
            <person name="Haridas S."/>
            <person name="LaButti K."/>
            <person name="Ohm R.A."/>
            <person name="Kues U."/>
            <person name="Blanchette R.A."/>
            <person name="Grigoriev I.V."/>
            <person name="Minto R.E."/>
            <person name="Hibbett D.S."/>
        </authorList>
    </citation>
    <scope>NUCLEOTIDE SEQUENCE [LARGE SCALE GENOMIC DNA]</scope>
    <source>
        <strain evidence="1 2">FP15055 ss-10</strain>
    </source>
</reference>
<evidence type="ECO:0000313" key="2">
    <source>
        <dbReference type="Proteomes" id="UP000054007"/>
    </source>
</evidence>
<sequence>MATQVNFLPIEILQHIFFLAQDRDDTFLEHAQVVENARMAATVSHVCQHWRAAAFGLSDLWSFASDDNYDFFKEYVKRSDPSPLVLALTDPLHLVLALTHPLLGCPLIKSAKPRVHHVVLQDSSAASRICNSSALPNLHTFSISTRGSLIPAPRTTSTQDIVPFQNRCLALKNFHCKGSELPPFPVFPCLETISVDDIAIPVTGMLAPSASTLTQITFGATVRAMSAPTKVVLPVLRTLTLNNAPIVITEWLCTPALESLVLQEYTEQPLHAIVRAIVEWAQEPLVKLVELVADIKNAIAICWVQCFDDIFVAFPNVRRVRWDLPSRKIVPYFGFCLNKRVWTELKDIAVRVKGEDANQTLLRTLQKPKGVVKPYQIL</sequence>
<name>A0A0D7B816_9AGAR</name>
<accession>A0A0D7B816</accession>
<dbReference type="EMBL" id="KN880556">
    <property type="protein sequence ID" value="KIY66385.1"/>
    <property type="molecule type" value="Genomic_DNA"/>
</dbReference>
<dbReference type="AlphaFoldDB" id="A0A0D7B816"/>
<dbReference type="OrthoDB" id="3027018at2759"/>